<dbReference type="SUPFAM" id="SSF103473">
    <property type="entry name" value="MFS general substrate transporter"/>
    <property type="match status" value="1"/>
</dbReference>
<keyword evidence="3" id="KW-0813">Transport</keyword>
<dbReference type="PANTHER" id="PTHR43184:SF30">
    <property type="entry name" value="MFS DOMAIN-CONTAINING PROTEIN"/>
    <property type="match status" value="1"/>
</dbReference>
<reference evidence="10 11" key="1">
    <citation type="submission" date="2024-04" db="EMBL/GenBank/DDBJ databases">
        <authorList>
            <consortium name="Genoscope - CEA"/>
            <person name="William W."/>
        </authorList>
    </citation>
    <scope>NUCLEOTIDE SEQUENCE [LARGE SCALE GENOMIC DNA]</scope>
</reference>
<dbReference type="InterPro" id="IPR000849">
    <property type="entry name" value="Sugar_P_transporter"/>
</dbReference>
<keyword evidence="7 8" id="KW-0472">Membrane</keyword>
<evidence type="ECO:0000256" key="2">
    <source>
        <dbReference type="ARBA" id="ARBA00009598"/>
    </source>
</evidence>
<sequence length="427" mass="46899">MDPLRLRQCIAFALGWVAYAATYFLRKPLGVIKADLQSFMSLTNAQLGWLDTALLFPYAFMQIILGPLGDRFGARKTFGVCMMLSALSMISFGYFSNFMIWFLLLFLNGTAQSQCWPNCTKGLLCWFSDSVRNSMFGMFGTCAFAGGIIGTMFSVYLQATYGWRSVYFYPSIFVFIMGLLVLILFKQPDELGIEVPGRGVDKAKEGEKTGALVEQPKMMDLWRLPMIAEVSVAVFCLKVVRYCMYMWLPMYLLQALNYSKSMAGIFSTVFEVGGVTGSALIGFALDRYYKGQTLRGIGLFVLISTLSLVMFVLTSSWGVFVNSLFMFIAGAFNAGPDILLCGTVPADLVEKHNKNAATATIGLVNGFGSIGTCIEGPIIGLVTAYTGWSGMFPLMIGLSAFGTLATYRAASKYSRVNLATTDYIEGV</sequence>
<gene>
    <name evidence="10" type="ORF">GSLYS_00007371001</name>
</gene>
<feature type="transmembrane region" description="Helical" evidence="8">
    <location>
        <begin position="297"/>
        <end position="318"/>
    </location>
</feature>
<feature type="domain" description="Major facilitator superfamily (MFS) profile" evidence="9">
    <location>
        <begin position="8"/>
        <end position="414"/>
    </location>
</feature>
<dbReference type="Gene3D" id="1.20.1250.20">
    <property type="entry name" value="MFS general substrate transporter like domains"/>
    <property type="match status" value="2"/>
</dbReference>
<feature type="transmembrane region" description="Helical" evidence="8">
    <location>
        <begin position="385"/>
        <end position="407"/>
    </location>
</feature>
<dbReference type="Proteomes" id="UP001497497">
    <property type="component" value="Unassembled WGS sequence"/>
</dbReference>
<dbReference type="PANTHER" id="PTHR43184">
    <property type="entry name" value="MAJOR FACILITATOR SUPERFAMILY TRANSPORTER 16, ISOFORM B"/>
    <property type="match status" value="1"/>
</dbReference>
<accession>A0AAV2HM84</accession>
<feature type="transmembrane region" description="Helical" evidence="8">
    <location>
        <begin position="77"/>
        <end position="107"/>
    </location>
</feature>
<keyword evidence="11" id="KW-1185">Reference proteome</keyword>
<evidence type="ECO:0000313" key="11">
    <source>
        <dbReference type="Proteomes" id="UP001497497"/>
    </source>
</evidence>
<comment type="subcellular location">
    <subcellularLocation>
        <location evidence="1">Membrane</location>
        <topology evidence="1">Multi-pass membrane protein</topology>
    </subcellularLocation>
</comment>
<evidence type="ECO:0000259" key="9">
    <source>
        <dbReference type="PROSITE" id="PS50850"/>
    </source>
</evidence>
<evidence type="ECO:0000256" key="6">
    <source>
        <dbReference type="ARBA" id="ARBA00022989"/>
    </source>
</evidence>
<name>A0AAV2HM84_LYMST</name>
<keyword evidence="4" id="KW-0762">Sugar transport</keyword>
<dbReference type="Pfam" id="PF07690">
    <property type="entry name" value="MFS_1"/>
    <property type="match status" value="1"/>
</dbReference>
<feature type="transmembrane region" description="Helical" evidence="8">
    <location>
        <begin position="6"/>
        <end position="26"/>
    </location>
</feature>
<dbReference type="EMBL" id="CAXITT010000142">
    <property type="protein sequence ID" value="CAL1533353.1"/>
    <property type="molecule type" value="Genomic_DNA"/>
</dbReference>
<feature type="transmembrane region" description="Helical" evidence="8">
    <location>
        <begin position="167"/>
        <end position="185"/>
    </location>
</feature>
<dbReference type="InterPro" id="IPR036259">
    <property type="entry name" value="MFS_trans_sf"/>
</dbReference>
<dbReference type="PIRSF" id="PIRSF002808">
    <property type="entry name" value="Hexose_phosphate_transp"/>
    <property type="match status" value="1"/>
</dbReference>
<evidence type="ECO:0000256" key="8">
    <source>
        <dbReference type="SAM" id="Phobius"/>
    </source>
</evidence>
<proteinExistence type="inferred from homology"/>
<feature type="transmembrane region" description="Helical" evidence="8">
    <location>
        <begin position="47"/>
        <end position="65"/>
    </location>
</feature>
<dbReference type="InterPro" id="IPR011701">
    <property type="entry name" value="MFS"/>
</dbReference>
<comment type="caution">
    <text evidence="10">The sequence shown here is derived from an EMBL/GenBank/DDBJ whole genome shotgun (WGS) entry which is preliminary data.</text>
</comment>
<protein>
    <recommendedName>
        <fullName evidence="9">Major facilitator superfamily (MFS) profile domain-containing protein</fullName>
    </recommendedName>
</protein>
<dbReference type="GO" id="GO:0016020">
    <property type="term" value="C:membrane"/>
    <property type="evidence" value="ECO:0007669"/>
    <property type="project" value="UniProtKB-SubCell"/>
</dbReference>
<feature type="transmembrane region" description="Helical" evidence="8">
    <location>
        <begin position="324"/>
        <end position="344"/>
    </location>
</feature>
<evidence type="ECO:0000256" key="7">
    <source>
        <dbReference type="ARBA" id="ARBA00023136"/>
    </source>
</evidence>
<evidence type="ECO:0000313" key="10">
    <source>
        <dbReference type="EMBL" id="CAL1533353.1"/>
    </source>
</evidence>
<dbReference type="GO" id="GO:0022857">
    <property type="term" value="F:transmembrane transporter activity"/>
    <property type="evidence" value="ECO:0007669"/>
    <property type="project" value="InterPro"/>
</dbReference>
<comment type="similarity">
    <text evidence="2">Belongs to the major facilitator superfamily. Organophosphate:Pi antiporter (OPA) (TC 2.A.1.4) family.</text>
</comment>
<evidence type="ECO:0000256" key="3">
    <source>
        <dbReference type="ARBA" id="ARBA00022448"/>
    </source>
</evidence>
<feature type="transmembrane region" description="Helical" evidence="8">
    <location>
        <begin position="356"/>
        <end position="379"/>
    </location>
</feature>
<keyword evidence="6 8" id="KW-1133">Transmembrane helix</keyword>
<feature type="transmembrane region" description="Helical" evidence="8">
    <location>
        <begin position="226"/>
        <end position="248"/>
    </location>
</feature>
<dbReference type="InterPro" id="IPR020846">
    <property type="entry name" value="MFS_dom"/>
</dbReference>
<evidence type="ECO:0000256" key="4">
    <source>
        <dbReference type="ARBA" id="ARBA00022597"/>
    </source>
</evidence>
<feature type="transmembrane region" description="Helical" evidence="8">
    <location>
        <begin position="263"/>
        <end position="285"/>
    </location>
</feature>
<dbReference type="AlphaFoldDB" id="A0AAV2HM84"/>
<feature type="transmembrane region" description="Helical" evidence="8">
    <location>
        <begin position="136"/>
        <end position="155"/>
    </location>
</feature>
<keyword evidence="5 8" id="KW-0812">Transmembrane</keyword>
<evidence type="ECO:0000256" key="5">
    <source>
        <dbReference type="ARBA" id="ARBA00022692"/>
    </source>
</evidence>
<dbReference type="PROSITE" id="PS50850">
    <property type="entry name" value="MFS"/>
    <property type="match status" value="1"/>
</dbReference>
<organism evidence="10 11">
    <name type="scientific">Lymnaea stagnalis</name>
    <name type="common">Great pond snail</name>
    <name type="synonym">Helix stagnalis</name>
    <dbReference type="NCBI Taxonomy" id="6523"/>
    <lineage>
        <taxon>Eukaryota</taxon>
        <taxon>Metazoa</taxon>
        <taxon>Spiralia</taxon>
        <taxon>Lophotrochozoa</taxon>
        <taxon>Mollusca</taxon>
        <taxon>Gastropoda</taxon>
        <taxon>Heterobranchia</taxon>
        <taxon>Euthyneura</taxon>
        <taxon>Panpulmonata</taxon>
        <taxon>Hygrophila</taxon>
        <taxon>Lymnaeoidea</taxon>
        <taxon>Lymnaeidae</taxon>
        <taxon>Lymnaea</taxon>
    </lineage>
</organism>
<evidence type="ECO:0000256" key="1">
    <source>
        <dbReference type="ARBA" id="ARBA00004141"/>
    </source>
</evidence>